<feature type="compositionally biased region" description="Acidic residues" evidence="8">
    <location>
        <begin position="617"/>
        <end position="626"/>
    </location>
</feature>
<comment type="subcellular location">
    <subcellularLocation>
        <location evidence="1">Nucleus</location>
    </subcellularLocation>
</comment>
<accession>A0A8H6AWF2</accession>
<feature type="compositionally biased region" description="Polar residues" evidence="8">
    <location>
        <begin position="327"/>
        <end position="336"/>
    </location>
</feature>
<evidence type="ECO:0000256" key="5">
    <source>
        <dbReference type="ARBA" id="ARBA00022833"/>
    </source>
</evidence>
<feature type="domain" description="CCHC-type" evidence="9">
    <location>
        <begin position="543"/>
        <end position="556"/>
    </location>
</feature>
<evidence type="ECO:0000313" key="11">
    <source>
        <dbReference type="Proteomes" id="UP000531561"/>
    </source>
</evidence>
<evidence type="ECO:0000256" key="2">
    <source>
        <dbReference type="ARBA" id="ARBA00022723"/>
    </source>
</evidence>
<feature type="compositionally biased region" description="Gly residues" evidence="8">
    <location>
        <begin position="675"/>
        <end position="693"/>
    </location>
</feature>
<proteinExistence type="predicted"/>
<comment type="caution">
    <text evidence="10">The sequence shown here is derived from an EMBL/GenBank/DDBJ whole genome shotgun (WGS) entry which is preliminary data.</text>
</comment>
<dbReference type="GO" id="GO:0071035">
    <property type="term" value="P:nuclear polyadenylation-dependent rRNA catabolic process"/>
    <property type="evidence" value="ECO:0007669"/>
    <property type="project" value="TreeGrafter"/>
</dbReference>
<dbReference type="PANTHER" id="PTHR46543:SF1">
    <property type="entry name" value="ZINC FINGER CCHC DOMAIN-CONTAINING PROTEIN 7"/>
    <property type="match status" value="1"/>
</dbReference>
<dbReference type="Gene3D" id="4.10.60.10">
    <property type="entry name" value="Zinc finger, CCHC-type"/>
    <property type="match status" value="1"/>
</dbReference>
<protein>
    <submittedName>
        <fullName evidence="10">Putative zinc knuckle domain-containing protein</fullName>
    </submittedName>
</protein>
<dbReference type="PROSITE" id="PS50158">
    <property type="entry name" value="ZF_CCHC"/>
    <property type="match status" value="1"/>
</dbReference>
<dbReference type="GeneID" id="59257512"/>
<feature type="region of interest" description="Disordered" evidence="8">
    <location>
        <begin position="1"/>
        <end position="140"/>
    </location>
</feature>
<evidence type="ECO:0000256" key="3">
    <source>
        <dbReference type="ARBA" id="ARBA00022737"/>
    </source>
</evidence>
<keyword evidence="4 7" id="KW-0863">Zinc-finger</keyword>
<feature type="compositionally biased region" description="Polar residues" evidence="8">
    <location>
        <begin position="35"/>
        <end position="45"/>
    </location>
</feature>
<dbReference type="EMBL" id="JABFCT010000006">
    <property type="protein sequence ID" value="KAF5874961.1"/>
    <property type="molecule type" value="Genomic_DNA"/>
</dbReference>
<dbReference type="InterPro" id="IPR051644">
    <property type="entry name" value="TRAMP_AT-DNA-binding"/>
</dbReference>
<dbReference type="Proteomes" id="UP000531561">
    <property type="component" value="Unassembled WGS sequence"/>
</dbReference>
<keyword evidence="2" id="KW-0479">Metal-binding</keyword>
<name>A0A8H6AWF2_9HELO</name>
<evidence type="ECO:0000313" key="10">
    <source>
        <dbReference type="EMBL" id="KAF5874961.1"/>
    </source>
</evidence>
<dbReference type="GO" id="GO:0003723">
    <property type="term" value="F:RNA binding"/>
    <property type="evidence" value="ECO:0007669"/>
    <property type="project" value="TreeGrafter"/>
</dbReference>
<dbReference type="GO" id="GO:0071038">
    <property type="term" value="P:TRAMP-dependent tRNA surveillance pathway"/>
    <property type="evidence" value="ECO:0007669"/>
    <property type="project" value="TreeGrafter"/>
</dbReference>
<evidence type="ECO:0000256" key="1">
    <source>
        <dbReference type="ARBA" id="ARBA00004123"/>
    </source>
</evidence>
<evidence type="ECO:0000259" key="9">
    <source>
        <dbReference type="PROSITE" id="PS50158"/>
    </source>
</evidence>
<dbReference type="RefSeq" id="XP_037193907.1">
    <property type="nucleotide sequence ID" value="XM_037333820.1"/>
</dbReference>
<keyword evidence="3" id="KW-0677">Repeat</keyword>
<dbReference type="GO" id="GO:0071039">
    <property type="term" value="P:nuclear polyadenylation-dependent CUT catabolic process"/>
    <property type="evidence" value="ECO:0007669"/>
    <property type="project" value="TreeGrafter"/>
</dbReference>
<keyword evidence="6" id="KW-0539">Nucleus</keyword>
<dbReference type="GO" id="GO:0008270">
    <property type="term" value="F:zinc ion binding"/>
    <property type="evidence" value="ECO:0007669"/>
    <property type="project" value="UniProtKB-KW"/>
</dbReference>
<keyword evidence="5" id="KW-0862">Zinc</keyword>
<evidence type="ECO:0000256" key="8">
    <source>
        <dbReference type="SAM" id="MobiDB-lite"/>
    </source>
</evidence>
<gene>
    <name evidence="10" type="ORF">Bfra_003414</name>
</gene>
<dbReference type="GO" id="GO:0071037">
    <property type="term" value="P:nuclear polyadenylation-dependent snRNA catabolic process"/>
    <property type="evidence" value="ECO:0007669"/>
    <property type="project" value="TreeGrafter"/>
</dbReference>
<dbReference type="GO" id="GO:0071036">
    <property type="term" value="P:nuclear polyadenylation-dependent snoRNA catabolic process"/>
    <property type="evidence" value="ECO:0007669"/>
    <property type="project" value="TreeGrafter"/>
</dbReference>
<evidence type="ECO:0000256" key="4">
    <source>
        <dbReference type="ARBA" id="ARBA00022771"/>
    </source>
</evidence>
<organism evidence="10 11">
    <name type="scientific">Botrytis fragariae</name>
    <dbReference type="NCBI Taxonomy" id="1964551"/>
    <lineage>
        <taxon>Eukaryota</taxon>
        <taxon>Fungi</taxon>
        <taxon>Dikarya</taxon>
        <taxon>Ascomycota</taxon>
        <taxon>Pezizomycotina</taxon>
        <taxon>Leotiomycetes</taxon>
        <taxon>Helotiales</taxon>
        <taxon>Sclerotiniaceae</taxon>
        <taxon>Botrytis</taxon>
    </lineage>
</organism>
<reference evidence="10 11" key="1">
    <citation type="journal article" date="2020" name="Phytopathology">
        <title>A high-quality genome resource of Botrytis fragariae, a new and rapidly spreading fungal pathogen causing strawberry gray mold in the U.S.A.</title>
        <authorList>
            <person name="Wu Y."/>
            <person name="Saski C.A."/>
            <person name="Schnabel G."/>
            <person name="Xiao S."/>
            <person name="Hu M."/>
        </authorList>
    </citation>
    <scope>NUCLEOTIDE SEQUENCE [LARGE SCALE GENOMIC DNA]</scope>
    <source>
        <strain evidence="10 11">BVB16</strain>
    </source>
</reference>
<dbReference type="GO" id="GO:0071031">
    <property type="term" value="P:nuclear mRNA surveillance of mRNA 3'-end processing"/>
    <property type="evidence" value="ECO:0007669"/>
    <property type="project" value="TreeGrafter"/>
</dbReference>
<evidence type="ECO:0000256" key="6">
    <source>
        <dbReference type="ARBA" id="ARBA00023242"/>
    </source>
</evidence>
<dbReference type="OrthoDB" id="7608935at2759"/>
<feature type="region of interest" description="Disordered" evidence="8">
    <location>
        <begin position="317"/>
        <end position="390"/>
    </location>
</feature>
<feature type="compositionally biased region" description="Low complexity" evidence="8">
    <location>
        <begin position="379"/>
        <end position="390"/>
    </location>
</feature>
<feature type="region of interest" description="Disordered" evidence="8">
    <location>
        <begin position="654"/>
        <end position="706"/>
    </location>
</feature>
<dbReference type="PANTHER" id="PTHR46543">
    <property type="entry name" value="ZINC FINGER CCHC DOMAIN-CONTAINING PROTEIN 7"/>
    <property type="match status" value="1"/>
</dbReference>
<dbReference type="AlphaFoldDB" id="A0A8H6AWF2"/>
<feature type="region of interest" description="Disordered" evidence="8">
    <location>
        <begin position="605"/>
        <end position="627"/>
    </location>
</feature>
<feature type="compositionally biased region" description="Polar residues" evidence="8">
    <location>
        <begin position="118"/>
        <end position="127"/>
    </location>
</feature>
<evidence type="ECO:0000256" key="7">
    <source>
        <dbReference type="PROSITE-ProRule" id="PRU00047"/>
    </source>
</evidence>
<dbReference type="GO" id="GO:0031499">
    <property type="term" value="C:TRAMP complex"/>
    <property type="evidence" value="ECO:0007669"/>
    <property type="project" value="TreeGrafter"/>
</dbReference>
<feature type="compositionally biased region" description="Polar residues" evidence="8">
    <location>
        <begin position="87"/>
        <end position="98"/>
    </location>
</feature>
<dbReference type="InterPro" id="IPR001878">
    <property type="entry name" value="Znf_CCHC"/>
</dbReference>
<dbReference type="SMART" id="SM00343">
    <property type="entry name" value="ZnF_C2HC"/>
    <property type="match status" value="5"/>
</dbReference>
<keyword evidence="11" id="KW-1185">Reference proteome</keyword>
<sequence>MDSPAEDVADSRSNVVGRKRALQTSSDQGREVVTIDSSSDESASQPRKRAKPSSNESAKVEVDLTSSPLPKESIDTLTSEAKVGSPATWNQGVQSGLRTSFKSKKPPPSQSTSSKQPEQASNNTIEKSQGRSEQKPMSKKQFNKLGEDKQLALMEAYTQDVSALIDLHGWPVPEEFQQSCLKFIGEGLTFYPTPMKKDQPVGRYSFGGGDVQLQELYSEEGKPIASKDITYSDVLLSLMQNNEFFGRALPDKRAKAAVKSYLSYFYNHVPQKEQFISSVVAEAPSPIEVLKNAKKGPPTLARATDHYDKNASPAIINVGSNKDEAPTKQNNASTSKLIAESNGDEESTRADPTLITNAIDPTRDRTTPTEAGTVQMDHGSSGSVVGSEMEVSSDGGIATDFDDDHEFEAAREMGLRTKIPPEDHAAILKYFPSTDGVILRKCLICGSSGHDRSVCSDNACSSCGSKGDHLTPACPRTTICGKCREVGHQTSQCPEKLRAVKDDVECNTCQSTSHLEDQCHVIWRSFLPDPNEIKKVRNILAFCYFCGRPGHFGPECGLYRGKPASGGKSWSTSNMEKFLDGPTSYDDSLSLGGNDYSIPNRGKKGFTIKGKANDPINLDDSDDDEGFIQPKVNMAPRNGHIQFSQAGAMQSFNQAPPFQFQGNTGGNQNSRGPSGNRGGRGGRRGGGSGGIGGSAEKNKPKHKSGNNPLEVVVKVVVKPIAVEAEADLLEGLHVVVANLLLRSRCSDLGLGL</sequence>